<dbReference type="Proteomes" id="UP001194746">
    <property type="component" value="Unassembled WGS sequence"/>
</dbReference>
<feature type="compositionally biased region" description="Low complexity" evidence="1">
    <location>
        <begin position="67"/>
        <end position="98"/>
    </location>
</feature>
<name>A0AAD4CIR2_ASPNN</name>
<evidence type="ECO:0000313" key="2">
    <source>
        <dbReference type="EMBL" id="KAF9887301.1"/>
    </source>
</evidence>
<dbReference type="EMBL" id="VCAU01000063">
    <property type="protein sequence ID" value="KAF9887301.1"/>
    <property type="molecule type" value="Genomic_DNA"/>
</dbReference>
<reference evidence="2" key="1">
    <citation type="journal article" date="2019" name="Beilstein J. Org. Chem.">
        <title>Nanangenines: drimane sesquiterpenoids as the dominant metabolite cohort of a novel Australian fungus, Aspergillus nanangensis.</title>
        <authorList>
            <person name="Lacey H.J."/>
            <person name="Gilchrist C.L.M."/>
            <person name="Crombie A."/>
            <person name="Kalaitzis J.A."/>
            <person name="Vuong D."/>
            <person name="Rutledge P.J."/>
            <person name="Turner P."/>
            <person name="Pitt J.I."/>
            <person name="Lacey E."/>
            <person name="Chooi Y.H."/>
            <person name="Piggott A.M."/>
        </authorList>
    </citation>
    <scope>NUCLEOTIDE SEQUENCE</scope>
    <source>
        <strain evidence="2">MST-FP2251</strain>
    </source>
</reference>
<keyword evidence="3" id="KW-1185">Reference proteome</keyword>
<sequence>MDSMPPTDGGGCRPPGEKPEPNAHVQTKRGGADPRTSIEDYSRVMLEYTHSRMATFADTDDDKSSFRSRSSRSSETSGKSGDSASSSFSQGSGAPSAGVSAHDFAASNAKPSREPNNTRSLY</sequence>
<evidence type="ECO:0000256" key="1">
    <source>
        <dbReference type="SAM" id="MobiDB-lite"/>
    </source>
</evidence>
<organism evidence="2 3">
    <name type="scientific">Aspergillus nanangensis</name>
    <dbReference type="NCBI Taxonomy" id="2582783"/>
    <lineage>
        <taxon>Eukaryota</taxon>
        <taxon>Fungi</taxon>
        <taxon>Dikarya</taxon>
        <taxon>Ascomycota</taxon>
        <taxon>Pezizomycotina</taxon>
        <taxon>Eurotiomycetes</taxon>
        <taxon>Eurotiomycetidae</taxon>
        <taxon>Eurotiales</taxon>
        <taxon>Aspergillaceae</taxon>
        <taxon>Aspergillus</taxon>
        <taxon>Aspergillus subgen. Circumdati</taxon>
    </lineage>
</organism>
<comment type="caution">
    <text evidence="2">The sequence shown here is derived from an EMBL/GenBank/DDBJ whole genome shotgun (WGS) entry which is preliminary data.</text>
</comment>
<feature type="region of interest" description="Disordered" evidence="1">
    <location>
        <begin position="53"/>
        <end position="122"/>
    </location>
</feature>
<dbReference type="AlphaFoldDB" id="A0AAD4CIR2"/>
<protein>
    <submittedName>
        <fullName evidence="2">Uncharacterized protein</fullName>
    </submittedName>
</protein>
<reference evidence="2" key="2">
    <citation type="submission" date="2020-02" db="EMBL/GenBank/DDBJ databases">
        <authorList>
            <person name="Gilchrist C.L.M."/>
            <person name="Chooi Y.-H."/>
        </authorList>
    </citation>
    <scope>NUCLEOTIDE SEQUENCE</scope>
    <source>
        <strain evidence="2">MST-FP2251</strain>
    </source>
</reference>
<evidence type="ECO:0000313" key="3">
    <source>
        <dbReference type="Proteomes" id="UP001194746"/>
    </source>
</evidence>
<accession>A0AAD4CIR2</accession>
<feature type="compositionally biased region" description="Basic and acidic residues" evidence="1">
    <location>
        <begin position="30"/>
        <end position="40"/>
    </location>
</feature>
<proteinExistence type="predicted"/>
<gene>
    <name evidence="2" type="ORF">FE257_010296</name>
</gene>
<feature type="region of interest" description="Disordered" evidence="1">
    <location>
        <begin position="1"/>
        <end position="40"/>
    </location>
</feature>